<protein>
    <recommendedName>
        <fullName evidence="5">Secreted peptide</fullName>
    </recommendedName>
</protein>
<dbReference type="EMBL" id="ML996115">
    <property type="protein sequence ID" value="KAF2737570.1"/>
    <property type="molecule type" value="Genomic_DNA"/>
</dbReference>
<comment type="caution">
    <text evidence="3">The sequence shown here is derived from an EMBL/GenBank/DDBJ whole genome shotgun (WGS) entry which is preliminary data.</text>
</comment>
<accession>A0A9P4R3S3</accession>
<evidence type="ECO:0000313" key="4">
    <source>
        <dbReference type="Proteomes" id="UP000799444"/>
    </source>
</evidence>
<evidence type="ECO:0000256" key="1">
    <source>
        <dbReference type="SAM" id="MobiDB-lite"/>
    </source>
</evidence>
<dbReference type="AlphaFoldDB" id="A0A9P4R3S3"/>
<evidence type="ECO:0000256" key="2">
    <source>
        <dbReference type="SAM" id="SignalP"/>
    </source>
</evidence>
<evidence type="ECO:0008006" key="5">
    <source>
        <dbReference type="Google" id="ProtNLM"/>
    </source>
</evidence>
<keyword evidence="2" id="KW-0732">Signal</keyword>
<feature type="chain" id="PRO_5040198857" description="Secreted peptide" evidence="2">
    <location>
        <begin position="22"/>
        <end position="102"/>
    </location>
</feature>
<proteinExistence type="predicted"/>
<name>A0A9P4R3S3_9PLEO</name>
<feature type="signal peptide" evidence="2">
    <location>
        <begin position="1"/>
        <end position="21"/>
    </location>
</feature>
<reference evidence="3" key="1">
    <citation type="journal article" date="2020" name="Stud. Mycol.">
        <title>101 Dothideomycetes genomes: a test case for predicting lifestyles and emergence of pathogens.</title>
        <authorList>
            <person name="Haridas S."/>
            <person name="Albert R."/>
            <person name="Binder M."/>
            <person name="Bloem J."/>
            <person name="Labutti K."/>
            <person name="Salamov A."/>
            <person name="Andreopoulos B."/>
            <person name="Baker S."/>
            <person name="Barry K."/>
            <person name="Bills G."/>
            <person name="Bluhm B."/>
            <person name="Cannon C."/>
            <person name="Castanera R."/>
            <person name="Culley D."/>
            <person name="Daum C."/>
            <person name="Ezra D."/>
            <person name="Gonzalez J."/>
            <person name="Henrissat B."/>
            <person name="Kuo A."/>
            <person name="Liang C."/>
            <person name="Lipzen A."/>
            <person name="Lutzoni F."/>
            <person name="Magnuson J."/>
            <person name="Mondo S."/>
            <person name="Nolan M."/>
            <person name="Ohm R."/>
            <person name="Pangilinan J."/>
            <person name="Park H.-J."/>
            <person name="Ramirez L."/>
            <person name="Alfaro M."/>
            <person name="Sun H."/>
            <person name="Tritt A."/>
            <person name="Yoshinaga Y."/>
            <person name="Zwiers L.-H."/>
            <person name="Turgeon B."/>
            <person name="Goodwin S."/>
            <person name="Spatafora J."/>
            <person name="Crous P."/>
            <person name="Grigoriev I."/>
        </authorList>
    </citation>
    <scope>NUCLEOTIDE SEQUENCE</scope>
    <source>
        <strain evidence="3">CBS 125425</strain>
    </source>
</reference>
<organism evidence="3 4">
    <name type="scientific">Polyplosphaeria fusca</name>
    <dbReference type="NCBI Taxonomy" id="682080"/>
    <lineage>
        <taxon>Eukaryota</taxon>
        <taxon>Fungi</taxon>
        <taxon>Dikarya</taxon>
        <taxon>Ascomycota</taxon>
        <taxon>Pezizomycotina</taxon>
        <taxon>Dothideomycetes</taxon>
        <taxon>Pleosporomycetidae</taxon>
        <taxon>Pleosporales</taxon>
        <taxon>Tetraplosphaeriaceae</taxon>
        <taxon>Polyplosphaeria</taxon>
    </lineage>
</organism>
<sequence>MRLRVFGLGASAHALAPVIVAATVVASVCKAVVVAAHDSVSRSNDTAPIEHEASQRPSIPSGGAWDYPLSTATEAPTTFSAYDHSSTLPRLLLYHVAYMSFL</sequence>
<dbReference type="Proteomes" id="UP000799444">
    <property type="component" value="Unassembled WGS sequence"/>
</dbReference>
<keyword evidence="4" id="KW-1185">Reference proteome</keyword>
<gene>
    <name evidence="3" type="ORF">EJ04DRAFT_510230</name>
</gene>
<feature type="region of interest" description="Disordered" evidence="1">
    <location>
        <begin position="39"/>
        <end position="65"/>
    </location>
</feature>
<evidence type="ECO:0000313" key="3">
    <source>
        <dbReference type="EMBL" id="KAF2737570.1"/>
    </source>
</evidence>